<comment type="caution">
    <text evidence="2">The sequence shown here is derived from an EMBL/GenBank/DDBJ whole genome shotgun (WGS) entry which is preliminary data.</text>
</comment>
<evidence type="ECO:0000313" key="3">
    <source>
        <dbReference type="Proteomes" id="UP001597092"/>
    </source>
</evidence>
<dbReference type="RefSeq" id="WP_256308621.1">
    <property type="nucleotide sequence ID" value="NZ_JANHAW010000003.1"/>
</dbReference>
<proteinExistence type="predicted"/>
<sequence>MIPQVAAVIAGEVLASVPLQTFDPAVVTEAPATVRAMAAFLASTFFGGLVLYRAGDRVASAAEASASNVPLSAIYGVFAYGLTAFVVVYAYTQLASLGVGVVALSIVGGLVLGLGLLGLGGFGFAIVGTYVADMVAVSDPWLGLIGVGLAAALAVLVLPLLVGVVVWFGIAAVGIGGPVRMWVHADAAERQAERS</sequence>
<keyword evidence="1" id="KW-0812">Transmembrane</keyword>
<feature type="transmembrane region" description="Helical" evidence="1">
    <location>
        <begin position="73"/>
        <end position="91"/>
    </location>
</feature>
<evidence type="ECO:0000256" key="1">
    <source>
        <dbReference type="SAM" id="Phobius"/>
    </source>
</evidence>
<keyword evidence="1" id="KW-1133">Transmembrane helix</keyword>
<keyword evidence="3" id="KW-1185">Reference proteome</keyword>
<evidence type="ECO:0000313" key="2">
    <source>
        <dbReference type="EMBL" id="MFD1685995.1"/>
    </source>
</evidence>
<reference evidence="2 3" key="1">
    <citation type="journal article" date="2019" name="Int. J. Syst. Evol. Microbiol.">
        <title>The Global Catalogue of Microorganisms (GCM) 10K type strain sequencing project: providing services to taxonomists for standard genome sequencing and annotation.</title>
        <authorList>
            <consortium name="The Broad Institute Genomics Platform"/>
            <consortium name="The Broad Institute Genome Sequencing Center for Infectious Disease"/>
            <person name="Wu L."/>
            <person name="Ma J."/>
        </authorList>
    </citation>
    <scope>NUCLEOTIDE SEQUENCE [LARGE SCALE GENOMIC DNA]</scope>
    <source>
        <strain evidence="2 3">CGMCC 1.10387</strain>
    </source>
</reference>
<protein>
    <submittedName>
        <fullName evidence="2">Uncharacterized protein</fullName>
    </submittedName>
</protein>
<name>A0ABD6DY49_9EURY</name>
<gene>
    <name evidence="2" type="ORF">ACFSAS_10270</name>
</gene>
<dbReference type="AlphaFoldDB" id="A0ABD6DY49"/>
<organism evidence="2 3">
    <name type="scientific">Halobellus litoreus</name>
    <dbReference type="NCBI Taxonomy" id="755310"/>
    <lineage>
        <taxon>Archaea</taxon>
        <taxon>Methanobacteriati</taxon>
        <taxon>Methanobacteriota</taxon>
        <taxon>Stenosarchaea group</taxon>
        <taxon>Halobacteria</taxon>
        <taxon>Halobacteriales</taxon>
        <taxon>Haloferacaceae</taxon>
        <taxon>Halobellus</taxon>
    </lineage>
</organism>
<accession>A0ABD6DY49</accession>
<feature type="transmembrane region" description="Helical" evidence="1">
    <location>
        <begin position="142"/>
        <end position="175"/>
    </location>
</feature>
<keyword evidence="1" id="KW-0472">Membrane</keyword>
<dbReference type="EMBL" id="JBHUDP010000003">
    <property type="protein sequence ID" value="MFD1685995.1"/>
    <property type="molecule type" value="Genomic_DNA"/>
</dbReference>
<feature type="transmembrane region" description="Helical" evidence="1">
    <location>
        <begin position="97"/>
        <end position="130"/>
    </location>
</feature>
<dbReference type="Proteomes" id="UP001597092">
    <property type="component" value="Unassembled WGS sequence"/>
</dbReference>
<feature type="transmembrane region" description="Helical" evidence="1">
    <location>
        <begin position="32"/>
        <end position="52"/>
    </location>
</feature>